<organism evidence="2 3">
    <name type="scientific">Marinobacter zhejiangensis</name>
    <dbReference type="NCBI Taxonomy" id="488535"/>
    <lineage>
        <taxon>Bacteria</taxon>
        <taxon>Pseudomonadati</taxon>
        <taxon>Pseudomonadota</taxon>
        <taxon>Gammaproteobacteria</taxon>
        <taxon>Pseudomonadales</taxon>
        <taxon>Marinobacteraceae</taxon>
        <taxon>Marinobacter</taxon>
    </lineage>
</organism>
<dbReference type="EMBL" id="FOUE01000002">
    <property type="protein sequence ID" value="SFM26025.1"/>
    <property type="molecule type" value="Genomic_DNA"/>
</dbReference>
<dbReference type="PANTHER" id="PTHR35271:SF1">
    <property type="entry name" value="ABC TRANSPORTER, SUBSTRATE-BINDING LIPOPROTEIN"/>
    <property type="match status" value="1"/>
</dbReference>
<dbReference type="Proteomes" id="UP000198519">
    <property type="component" value="Unassembled WGS sequence"/>
</dbReference>
<sequence length="331" mass="36367">MTSTDGTVNNGADNRWQRLWSLVFIALCTFVSLPATAEHGGNNNDSSPHRQSVLLVGSDNTTFNLRFIDLLKRYLGDEVDIVPYSDAEAAVDPGRLVITLGGSALAQAHQSSSWPPTLALMVTEDQFSRYAERGETPISSVYYDAPLVRQALLGKLILPQASRVALLVQPGYETHYDELIRELQGYDLEARVFTVRDEESLIGTLSRALSYGDFLLAVPDPVIFNPQTIKHILLTAYRKNRVVVGPGRAFVRAGVLASTFPPLEAMARAAALQISHYHDTGELLPPSHPIEFDVEINQQVAHSLNIPVPDKDALIDGLKLQYQPSEQGGRP</sequence>
<gene>
    <name evidence="2" type="ORF">SAMN04487963_1964</name>
</gene>
<evidence type="ECO:0008006" key="4">
    <source>
        <dbReference type="Google" id="ProtNLM"/>
    </source>
</evidence>
<name>A0A1I4PEM9_9GAMM</name>
<keyword evidence="3" id="KW-1185">Reference proteome</keyword>
<dbReference type="OrthoDB" id="9178917at2"/>
<dbReference type="AlphaFoldDB" id="A0A1I4PEM9"/>
<protein>
    <recommendedName>
        <fullName evidence="4">ABC transporter substrate binding protein</fullName>
    </recommendedName>
</protein>
<proteinExistence type="predicted"/>
<evidence type="ECO:0000313" key="3">
    <source>
        <dbReference type="Proteomes" id="UP000198519"/>
    </source>
</evidence>
<dbReference type="InterPro" id="IPR007487">
    <property type="entry name" value="ABC_transpt-TYRBP-like"/>
</dbReference>
<evidence type="ECO:0000313" key="2">
    <source>
        <dbReference type="EMBL" id="SFM26025.1"/>
    </source>
</evidence>
<dbReference type="Gene3D" id="3.40.50.2300">
    <property type="match status" value="1"/>
</dbReference>
<reference evidence="3" key="1">
    <citation type="submission" date="2016-10" db="EMBL/GenBank/DDBJ databases">
        <authorList>
            <person name="Varghese N."/>
            <person name="Submissions S."/>
        </authorList>
    </citation>
    <scope>NUCLEOTIDE SEQUENCE [LARGE SCALE GENOMIC DNA]</scope>
    <source>
        <strain evidence="3">CGMCC 1.7061</strain>
    </source>
</reference>
<accession>A0A1I4PEM9</accession>
<dbReference type="RefSeq" id="WP_092021962.1">
    <property type="nucleotide sequence ID" value="NZ_FOUE01000002.1"/>
</dbReference>
<feature type="signal peptide" evidence="1">
    <location>
        <begin position="1"/>
        <end position="37"/>
    </location>
</feature>
<dbReference type="PANTHER" id="PTHR35271">
    <property type="entry name" value="ABC TRANSPORTER, SUBSTRATE-BINDING LIPOPROTEIN-RELATED"/>
    <property type="match status" value="1"/>
</dbReference>
<keyword evidence="1" id="KW-0732">Signal</keyword>
<feature type="chain" id="PRO_5011653217" description="ABC transporter substrate binding protein" evidence="1">
    <location>
        <begin position="38"/>
        <end position="331"/>
    </location>
</feature>
<evidence type="ECO:0000256" key="1">
    <source>
        <dbReference type="SAM" id="SignalP"/>
    </source>
</evidence>
<dbReference type="STRING" id="488535.SAMN04487963_1964"/>